<dbReference type="InterPro" id="IPR000340">
    <property type="entry name" value="Dual-sp_phosphatase_cat-dom"/>
</dbReference>
<feature type="compositionally biased region" description="Polar residues" evidence="1">
    <location>
        <begin position="774"/>
        <end position="795"/>
    </location>
</feature>
<name>A0ABQ9WXK2_9EUKA</name>
<feature type="compositionally biased region" description="Polar residues" evidence="1">
    <location>
        <begin position="1"/>
        <end position="11"/>
    </location>
</feature>
<evidence type="ECO:0000313" key="3">
    <source>
        <dbReference type="EMBL" id="KAK2944240.1"/>
    </source>
</evidence>
<dbReference type="Pfam" id="PF00782">
    <property type="entry name" value="DSPc"/>
    <property type="match status" value="1"/>
</dbReference>
<feature type="compositionally biased region" description="Low complexity" evidence="1">
    <location>
        <begin position="609"/>
        <end position="620"/>
    </location>
</feature>
<dbReference type="SMART" id="SM00195">
    <property type="entry name" value="DSPc"/>
    <property type="match status" value="1"/>
</dbReference>
<feature type="compositionally biased region" description="Low complexity" evidence="1">
    <location>
        <begin position="417"/>
        <end position="434"/>
    </location>
</feature>
<dbReference type="InterPro" id="IPR020422">
    <property type="entry name" value="TYR_PHOSPHATASE_DUAL_dom"/>
</dbReference>
<evidence type="ECO:0000259" key="2">
    <source>
        <dbReference type="PROSITE" id="PS50054"/>
    </source>
</evidence>
<feature type="region of interest" description="Disordered" evidence="1">
    <location>
        <begin position="1"/>
        <end position="58"/>
    </location>
</feature>
<keyword evidence="4" id="KW-1185">Reference proteome</keyword>
<dbReference type="PANTHER" id="PTHR46653">
    <property type="entry name" value="SPECIFICITY PROTEIN PHOSPHATASE, PUTATIVE-RELATED"/>
    <property type="match status" value="1"/>
</dbReference>
<dbReference type="Proteomes" id="UP001281761">
    <property type="component" value="Unassembled WGS sequence"/>
</dbReference>
<feature type="region of interest" description="Disordered" evidence="1">
    <location>
        <begin position="831"/>
        <end position="989"/>
    </location>
</feature>
<feature type="compositionally biased region" description="Polar residues" evidence="1">
    <location>
        <begin position="44"/>
        <end position="54"/>
    </location>
</feature>
<evidence type="ECO:0000256" key="1">
    <source>
        <dbReference type="SAM" id="MobiDB-lite"/>
    </source>
</evidence>
<feature type="region of interest" description="Disordered" evidence="1">
    <location>
        <begin position="363"/>
        <end position="512"/>
    </location>
</feature>
<feature type="compositionally biased region" description="Basic and acidic residues" evidence="1">
    <location>
        <begin position="636"/>
        <end position="674"/>
    </location>
</feature>
<feature type="compositionally biased region" description="Basic and acidic residues" evidence="1">
    <location>
        <begin position="456"/>
        <end position="487"/>
    </location>
</feature>
<feature type="compositionally biased region" description="Polar residues" evidence="1">
    <location>
        <begin position="574"/>
        <end position="587"/>
    </location>
</feature>
<feature type="compositionally biased region" description="Polar residues" evidence="1">
    <location>
        <begin position="435"/>
        <end position="444"/>
    </location>
</feature>
<dbReference type="PROSITE" id="PS50054">
    <property type="entry name" value="TYR_PHOSPHATASE_DUAL"/>
    <property type="match status" value="1"/>
</dbReference>
<feature type="compositionally biased region" description="Low complexity" evidence="1">
    <location>
        <begin position="914"/>
        <end position="946"/>
    </location>
</feature>
<feature type="region of interest" description="Disordered" evidence="1">
    <location>
        <begin position="564"/>
        <end position="818"/>
    </location>
</feature>
<dbReference type="EMBL" id="JARBJD010000308">
    <property type="protein sequence ID" value="KAK2944240.1"/>
    <property type="molecule type" value="Genomic_DNA"/>
</dbReference>
<dbReference type="InterPro" id="IPR029021">
    <property type="entry name" value="Prot-tyrosine_phosphatase-like"/>
</dbReference>
<feature type="domain" description="Tyrosine-protein phosphatase" evidence="2">
    <location>
        <begin position="59"/>
        <end position="206"/>
    </location>
</feature>
<dbReference type="CDD" id="cd14498">
    <property type="entry name" value="DSP"/>
    <property type="match status" value="1"/>
</dbReference>
<dbReference type="Gene3D" id="3.90.190.10">
    <property type="entry name" value="Protein tyrosine phosphatase superfamily"/>
    <property type="match status" value="1"/>
</dbReference>
<feature type="compositionally biased region" description="Basic and acidic residues" evidence="1">
    <location>
        <begin position="837"/>
        <end position="850"/>
    </location>
</feature>
<dbReference type="SUPFAM" id="SSF52799">
    <property type="entry name" value="(Phosphotyrosine protein) phosphatases II"/>
    <property type="match status" value="1"/>
</dbReference>
<feature type="compositionally biased region" description="Low complexity" evidence="1">
    <location>
        <begin position="749"/>
        <end position="767"/>
    </location>
</feature>
<comment type="caution">
    <text evidence="3">The sequence shown here is derived from an EMBL/GenBank/DDBJ whole genome shotgun (WGS) entry which is preliminary data.</text>
</comment>
<organism evidence="3 4">
    <name type="scientific">Blattamonas nauphoetae</name>
    <dbReference type="NCBI Taxonomy" id="2049346"/>
    <lineage>
        <taxon>Eukaryota</taxon>
        <taxon>Metamonada</taxon>
        <taxon>Preaxostyla</taxon>
        <taxon>Oxymonadida</taxon>
        <taxon>Blattamonas</taxon>
    </lineage>
</organism>
<feature type="compositionally biased region" description="Polar residues" evidence="1">
    <location>
        <begin position="489"/>
        <end position="511"/>
    </location>
</feature>
<sequence>MPPSRAKSSTKPPFPALQGAGSTSPVVSSPDRSSTVQIAKRKSTPISTLSSSMRNPDLTPVSKLRDGIYVGGSEAASSEQFILNNKITHIVNCTRSAVPNRFVRIGVQYLNIQIDDDDTADYISSDGQTAESVYHFICEAHSAFGGVLIHSFWGQNRAPLVTAAYLMRKFEWDAAFTIEIMLSCRKAHMRQSFQDQLYRYEDMVPSVTWTPELYEEEFVIRNTFFNKTISMPQTPAKPLTNTKVKFKLLPTVIGGQVSLSHPSPTNPTADSANSEVLPPSLKTRKVLKIQSTLDSPPMIIAPPIELLSQCRSLPIYEWMHLLTLQADLHHTVCQGEKNFVKESDERKKVAERAEQDFYDLFPSKRKKSEPQKKANIVETVAERQPNVVAKDTVAKNKEVSSDSEPPPNNPQPKKKATAASQKTKTTTQKKTSTTVSPPDETQSPAPVPKSKSAQPKPEKPANQDKKPTSQENDRVVAKNEKKEDKKTINPLSSPPTMSIQVPANPVQSPPTMESMESVIAPVSVTPVTATIPLVLPHLPSLPDTPKTEKPDSLFDFAPQIISPALSFPPHHRPQVSSPRVNPSNPLASSPFPPSQLSNTPTKFPATFLPTTNASASTTTPKFPFNVITLSTLDEAAEVKKKEDEEKKEEEKRTMEKPMEDEVRIEPKKETEKKGTLVAVHLTNDNNSGNEDEKKKDDSDKESVKKEDPKQEEKKEVPNPVEDKPSPPVKSVTTPIETKPERTLVHPPVRSSSMNRSSSYSTRFSLASHPRKEQSQSLSTAISLPTLLSSTQNNNDADPPQTRGRRPVVGTNQPYSVAPRVNFEQPIWERYQKPWQKRRYESEERKSKEGMTRPTGGSTLTRPRIPRRTTHTAQLTSPATAAPVIQTGERWDDEKNRTKDNGNKAAPLTSLPIPSSSHLRSTLPSSSLAALNSPPSLSSISSSFRPSFGMGGRGGAKRVGASLGQTKLSAFSAPKSVPPRRVSSFSQSAE</sequence>
<feature type="compositionally biased region" description="Basic and acidic residues" evidence="1">
    <location>
        <begin position="888"/>
        <end position="901"/>
    </location>
</feature>
<feature type="compositionally biased region" description="Polar residues" evidence="1">
    <location>
        <begin position="20"/>
        <end position="37"/>
    </location>
</feature>
<dbReference type="PANTHER" id="PTHR46653:SF1">
    <property type="entry name" value="SPECIFICITY PROTEIN PHOSPHATASE, PUTATIVE-RELATED"/>
    <property type="match status" value="1"/>
</dbReference>
<proteinExistence type="predicted"/>
<accession>A0ABQ9WXK2</accession>
<evidence type="ECO:0000313" key="4">
    <source>
        <dbReference type="Proteomes" id="UP001281761"/>
    </source>
</evidence>
<protein>
    <submittedName>
        <fullName evidence="3">Dual specificity phosphatase domain protein</fullName>
    </submittedName>
</protein>
<feature type="compositionally biased region" description="Basic and acidic residues" evidence="1">
    <location>
        <begin position="690"/>
        <end position="724"/>
    </location>
</feature>
<gene>
    <name evidence="3" type="ORF">BLNAU_20850</name>
</gene>
<reference evidence="3 4" key="1">
    <citation type="journal article" date="2022" name="bioRxiv">
        <title>Genomics of Preaxostyla Flagellates Illuminates Evolutionary Transitions and the Path Towards Mitochondrial Loss.</title>
        <authorList>
            <person name="Novak L.V.F."/>
            <person name="Treitli S.C."/>
            <person name="Pyrih J."/>
            <person name="Halakuc P."/>
            <person name="Pipaliya S.V."/>
            <person name="Vacek V."/>
            <person name="Brzon O."/>
            <person name="Soukal P."/>
            <person name="Eme L."/>
            <person name="Dacks J.B."/>
            <person name="Karnkowska A."/>
            <person name="Elias M."/>
            <person name="Hampl V."/>
        </authorList>
    </citation>
    <scope>NUCLEOTIDE SEQUENCE [LARGE SCALE GENOMIC DNA]</scope>
    <source>
        <strain evidence="3">NAU3</strain>
        <tissue evidence="3">Gut</tissue>
    </source>
</reference>